<reference evidence="1 2" key="1">
    <citation type="submission" date="2018-04" db="EMBL/GenBank/DDBJ databases">
        <title>Polynucleobacter sp. UH21B genome.</title>
        <authorList>
            <person name="Hahn M.W."/>
        </authorList>
    </citation>
    <scope>NUCLEOTIDE SEQUENCE [LARGE SCALE GENOMIC DNA]</scope>
    <source>
        <strain evidence="1 2">MWH-UH21B</strain>
    </source>
</reference>
<name>A0A6M9Q1Q7_9BURK</name>
<dbReference type="AlphaFoldDB" id="A0A6M9Q1Q7"/>
<evidence type="ECO:0000313" key="2">
    <source>
        <dbReference type="Proteomes" id="UP000503312"/>
    </source>
</evidence>
<dbReference type="EMBL" id="CP028942">
    <property type="protein sequence ID" value="QKM63996.1"/>
    <property type="molecule type" value="Genomic_DNA"/>
</dbReference>
<gene>
    <name evidence="1" type="ORF">DCO17_01370</name>
</gene>
<accession>A0A6M9Q1Q7</accession>
<organism evidence="1 2">
    <name type="scientific">Polynucleobacter tropicus</name>
    <dbReference type="NCBI Taxonomy" id="1743174"/>
    <lineage>
        <taxon>Bacteria</taxon>
        <taxon>Pseudomonadati</taxon>
        <taxon>Pseudomonadota</taxon>
        <taxon>Betaproteobacteria</taxon>
        <taxon>Burkholderiales</taxon>
        <taxon>Burkholderiaceae</taxon>
        <taxon>Polynucleobacter</taxon>
    </lineage>
</organism>
<protein>
    <submittedName>
        <fullName evidence="1">Uncharacterized protein</fullName>
    </submittedName>
</protein>
<proteinExistence type="predicted"/>
<keyword evidence="2" id="KW-1185">Reference proteome</keyword>
<sequence>MNLLECLIGIALSVLLLNPLLQVSANLIKQQIAYEKNHMMALEADRALELIGRAIRMAGYQHAQPAQENSSNQDSRKALELHQTATQNGSDSIVVRHELSSGADFDCIGNVLTKERTKQGLVHQGFFVNKQSLICQSLDKQGRLQNTTLLSGVHALRIRELSDSGSQVQSWQRAYRVRLEMASETSGVDESKTSRGFERIFSTRNLR</sequence>
<dbReference type="Proteomes" id="UP000503312">
    <property type="component" value="Chromosome"/>
</dbReference>
<dbReference type="RefSeq" id="WP_173955038.1">
    <property type="nucleotide sequence ID" value="NZ_CP028942.1"/>
</dbReference>
<dbReference type="KEGG" id="ptrp:DCO17_01370"/>
<evidence type="ECO:0000313" key="1">
    <source>
        <dbReference type="EMBL" id="QKM63996.1"/>
    </source>
</evidence>